<dbReference type="InterPro" id="IPR025915">
    <property type="entry name" value="Phage_gp49_66"/>
</dbReference>
<reference evidence="1" key="1">
    <citation type="submission" date="2020-04" db="EMBL/GenBank/DDBJ databases">
        <authorList>
            <person name="Chiriac C."/>
            <person name="Salcher M."/>
            <person name="Ghai R."/>
            <person name="Kavagutti S V."/>
        </authorList>
    </citation>
    <scope>NUCLEOTIDE SEQUENCE</scope>
</reference>
<gene>
    <name evidence="1" type="ORF">UFOVP58_21</name>
</gene>
<dbReference type="EMBL" id="LR796186">
    <property type="protein sequence ID" value="CAB4124674.1"/>
    <property type="molecule type" value="Genomic_DNA"/>
</dbReference>
<sequence length="90" mass="10346">MNKVTRESIIAKIVDQEYTLLKDGRTTICNLTLQNGFTVIGTSSCVDIENYDEALGDSFAFEDAIDKIWQLEGYLLKEQLYQMAYRYDFG</sequence>
<evidence type="ECO:0000313" key="1">
    <source>
        <dbReference type="EMBL" id="CAB4124674.1"/>
    </source>
</evidence>
<name>A0A6J5KQG9_9CAUD</name>
<protein>
    <submittedName>
        <fullName evidence="1">Phage protein (N4 Gp49/phage Sf6 gene 66) family</fullName>
    </submittedName>
</protein>
<accession>A0A6J5KQG9</accession>
<dbReference type="Pfam" id="PF13876">
    <property type="entry name" value="Phage_gp49_66"/>
    <property type="match status" value="1"/>
</dbReference>
<organism evidence="1">
    <name type="scientific">uncultured Caudovirales phage</name>
    <dbReference type="NCBI Taxonomy" id="2100421"/>
    <lineage>
        <taxon>Viruses</taxon>
        <taxon>Duplodnaviria</taxon>
        <taxon>Heunggongvirae</taxon>
        <taxon>Uroviricota</taxon>
        <taxon>Caudoviricetes</taxon>
        <taxon>Peduoviridae</taxon>
        <taxon>Maltschvirus</taxon>
        <taxon>Maltschvirus maltsch</taxon>
    </lineage>
</organism>
<proteinExistence type="predicted"/>